<comment type="caution">
    <text evidence="1">The sequence shown here is derived from an EMBL/GenBank/DDBJ whole genome shotgun (WGS) entry which is preliminary data.</text>
</comment>
<reference evidence="1 2" key="1">
    <citation type="submission" date="2014-06" db="EMBL/GenBank/DDBJ databases">
        <title>Draft genome sequence of Paenibacillus sp. MSt1.</title>
        <authorList>
            <person name="Aw Y.K."/>
            <person name="Ong K.S."/>
            <person name="Gan H.M."/>
            <person name="Lee S.M."/>
        </authorList>
    </citation>
    <scope>NUCLEOTIDE SEQUENCE [LARGE SCALE GENOMIC DNA]</scope>
    <source>
        <strain evidence="1 2">MSt1</strain>
    </source>
</reference>
<evidence type="ECO:0000313" key="2">
    <source>
        <dbReference type="Proteomes" id="UP000028123"/>
    </source>
</evidence>
<keyword evidence="2" id="KW-1185">Reference proteome</keyword>
<dbReference type="eggNOG" id="ENOG502ZU6F">
    <property type="taxonomic scope" value="Bacteria"/>
</dbReference>
<name>A0A081NYU1_9BACL</name>
<protein>
    <submittedName>
        <fullName evidence="1">Uncharacterized protein</fullName>
    </submittedName>
</protein>
<proteinExistence type="predicted"/>
<sequence length="155" mass="17242">MSRKKTLPSITKPFSHVHATLKTMGFTELPSREGSTYELTFRDSASLQEYPYRIYTHTQENGQTHIDLNEAGFVAQDNIPVSATAAAQEMLAELQQYMEYGPAKTKPTESTPIGKAMNGKMANNEKEVRQLGKVMASLPTNSQVMEKGMMPDPLQ</sequence>
<dbReference type="AlphaFoldDB" id="A0A081NYU1"/>
<dbReference type="EMBL" id="JNVM01000021">
    <property type="protein sequence ID" value="KEQ23614.1"/>
    <property type="molecule type" value="Genomic_DNA"/>
</dbReference>
<gene>
    <name evidence="1" type="ORF">ET33_15975</name>
</gene>
<dbReference type="RefSeq" id="WP_036688271.1">
    <property type="nucleotide sequence ID" value="NZ_FYEP01000019.1"/>
</dbReference>
<accession>A0A081NYU1</accession>
<evidence type="ECO:0000313" key="1">
    <source>
        <dbReference type="EMBL" id="KEQ23614.1"/>
    </source>
</evidence>
<organism evidence="1 2">
    <name type="scientific">Paenibacillus tyrfis</name>
    <dbReference type="NCBI Taxonomy" id="1501230"/>
    <lineage>
        <taxon>Bacteria</taxon>
        <taxon>Bacillati</taxon>
        <taxon>Bacillota</taxon>
        <taxon>Bacilli</taxon>
        <taxon>Bacillales</taxon>
        <taxon>Paenibacillaceae</taxon>
        <taxon>Paenibacillus</taxon>
    </lineage>
</organism>
<dbReference type="Proteomes" id="UP000028123">
    <property type="component" value="Unassembled WGS sequence"/>
</dbReference>
<dbReference type="OrthoDB" id="2596663at2"/>